<protein>
    <recommendedName>
        <fullName evidence="4">Cytochrome c</fullName>
    </recommendedName>
</protein>
<reference evidence="2 3" key="1">
    <citation type="submission" date="2023-01" db="EMBL/GenBank/DDBJ databases">
        <title>Cultivation and genomic characterization of new, ubiquitous marine nitrite-oxidizing bacteria from the Nitrospirales.</title>
        <authorList>
            <person name="Mueller A.J."/>
            <person name="Daebeler A."/>
            <person name="Herbold C.W."/>
            <person name="Kirkegaard R.H."/>
            <person name="Daims H."/>
        </authorList>
    </citation>
    <scope>NUCLEOTIDE SEQUENCE [LARGE SCALE GENOMIC DNA]</scope>
    <source>
        <strain evidence="2 3">DK</strain>
    </source>
</reference>
<dbReference type="AlphaFoldDB" id="A0AA96GHS9"/>
<evidence type="ECO:0000313" key="3">
    <source>
        <dbReference type="Proteomes" id="UP001302494"/>
    </source>
</evidence>
<evidence type="ECO:0000256" key="1">
    <source>
        <dbReference type="SAM" id="Phobius"/>
    </source>
</evidence>
<dbReference type="GO" id="GO:0020037">
    <property type="term" value="F:heme binding"/>
    <property type="evidence" value="ECO:0007669"/>
    <property type="project" value="InterPro"/>
</dbReference>
<dbReference type="RefSeq" id="WP_312745181.1">
    <property type="nucleotide sequence ID" value="NZ_CP116968.1"/>
</dbReference>
<dbReference type="GO" id="GO:0022900">
    <property type="term" value="P:electron transport chain"/>
    <property type="evidence" value="ECO:0007669"/>
    <property type="project" value="InterPro"/>
</dbReference>
<dbReference type="GO" id="GO:0005506">
    <property type="term" value="F:iron ion binding"/>
    <property type="evidence" value="ECO:0007669"/>
    <property type="project" value="InterPro"/>
</dbReference>
<keyword evidence="1" id="KW-1133">Transmembrane helix</keyword>
<gene>
    <name evidence="2" type="ORF">PQG83_20710</name>
</gene>
<keyword evidence="1" id="KW-0812">Transmembrane</keyword>
<dbReference type="EMBL" id="CP116968">
    <property type="protein sequence ID" value="WNM62136.1"/>
    <property type="molecule type" value="Genomic_DNA"/>
</dbReference>
<dbReference type="InterPro" id="IPR010980">
    <property type="entry name" value="Cyt_c/b562"/>
</dbReference>
<sequence>MASFPSFSKNLCRITLVLWIVSAGLLGWFFFQGATTPSADGRTVVHLAPTERDFILTEMRQLLQAVHGVVTGLSDPDQTQGHAQAAAAARSAGMKMAVDDNPSLMLKLPLPLKQLGMSVHRDFDELADAINGGTTSQDILQRLSTITTRCLACHKMYQIKEG</sequence>
<evidence type="ECO:0008006" key="4">
    <source>
        <dbReference type="Google" id="ProtNLM"/>
    </source>
</evidence>
<proteinExistence type="predicted"/>
<dbReference type="SUPFAM" id="SSF47175">
    <property type="entry name" value="Cytochromes"/>
    <property type="match status" value="1"/>
</dbReference>
<evidence type="ECO:0000313" key="2">
    <source>
        <dbReference type="EMBL" id="WNM62136.1"/>
    </source>
</evidence>
<dbReference type="GO" id="GO:0009055">
    <property type="term" value="F:electron transfer activity"/>
    <property type="evidence" value="ECO:0007669"/>
    <property type="project" value="InterPro"/>
</dbReference>
<organism evidence="2 3">
    <name type="scientific">Candidatus Nitrospira neomarina</name>
    <dbReference type="NCBI Taxonomy" id="3020899"/>
    <lineage>
        <taxon>Bacteria</taxon>
        <taxon>Pseudomonadati</taxon>
        <taxon>Nitrospirota</taxon>
        <taxon>Nitrospiria</taxon>
        <taxon>Nitrospirales</taxon>
        <taxon>Nitrospiraceae</taxon>
        <taxon>Nitrospira</taxon>
    </lineage>
</organism>
<accession>A0AA96GHS9</accession>
<feature type="transmembrane region" description="Helical" evidence="1">
    <location>
        <begin position="12"/>
        <end position="31"/>
    </location>
</feature>
<keyword evidence="1" id="KW-0472">Membrane</keyword>
<name>A0AA96GHS9_9BACT</name>
<keyword evidence="3" id="KW-1185">Reference proteome</keyword>
<dbReference type="KEGG" id="nneo:PQG83_20710"/>
<dbReference type="Proteomes" id="UP001302494">
    <property type="component" value="Chromosome"/>
</dbReference>